<evidence type="ECO:0000256" key="2">
    <source>
        <dbReference type="SAM" id="SignalP"/>
    </source>
</evidence>
<sequence length="219" mass="22919">MSVRTAVVVVTAWLLLGVTGCTASNGTSSSAASAAGPEASTPPPLSGSAGTGTPSTGTLPYLDCGDALEFTFPDPAAAPYAGPPPHLTVGEATSSLPREWVAYDKARTRWDWEVPRAQLLVCETGVRKRGDTLLRECTDTIPNVDLYAATYTFTVYELKTGRQVAAVEIDSDSVDPKGAAVGCPAAFTYQVGQGAPSFYQAVSEETLTERLRPLVMAAL</sequence>
<feature type="chain" id="PRO_5046632625" evidence="2">
    <location>
        <begin position="24"/>
        <end position="219"/>
    </location>
</feature>
<evidence type="ECO:0000313" key="3">
    <source>
        <dbReference type="EMBL" id="MEU8135968.1"/>
    </source>
</evidence>
<feature type="signal peptide" evidence="2">
    <location>
        <begin position="1"/>
        <end position="23"/>
    </location>
</feature>
<feature type="region of interest" description="Disordered" evidence="1">
    <location>
        <begin position="26"/>
        <end position="56"/>
    </location>
</feature>
<feature type="compositionally biased region" description="Low complexity" evidence="1">
    <location>
        <begin position="46"/>
        <end position="56"/>
    </location>
</feature>
<protein>
    <submittedName>
        <fullName evidence="3">Uncharacterized protein</fullName>
    </submittedName>
</protein>
<organism evidence="3 4">
    <name type="scientific">Streptodolium elevatio</name>
    <dbReference type="NCBI Taxonomy" id="3157996"/>
    <lineage>
        <taxon>Bacteria</taxon>
        <taxon>Bacillati</taxon>
        <taxon>Actinomycetota</taxon>
        <taxon>Actinomycetes</taxon>
        <taxon>Kitasatosporales</taxon>
        <taxon>Streptomycetaceae</taxon>
        <taxon>Streptodolium</taxon>
    </lineage>
</organism>
<evidence type="ECO:0000256" key="1">
    <source>
        <dbReference type="SAM" id="MobiDB-lite"/>
    </source>
</evidence>
<name>A0ABV3DJP0_9ACTN</name>
<dbReference type="RefSeq" id="WP_358356141.1">
    <property type="nucleotide sequence ID" value="NZ_JBEZFP010000054.1"/>
</dbReference>
<gene>
    <name evidence="3" type="ORF">AB0C36_20935</name>
</gene>
<dbReference type="Proteomes" id="UP001551482">
    <property type="component" value="Unassembled WGS sequence"/>
</dbReference>
<comment type="caution">
    <text evidence="3">The sequence shown here is derived from an EMBL/GenBank/DDBJ whole genome shotgun (WGS) entry which is preliminary data.</text>
</comment>
<reference evidence="3 4" key="1">
    <citation type="submission" date="2024-06" db="EMBL/GenBank/DDBJ databases">
        <title>The Natural Products Discovery Center: Release of the First 8490 Sequenced Strains for Exploring Actinobacteria Biosynthetic Diversity.</title>
        <authorList>
            <person name="Kalkreuter E."/>
            <person name="Kautsar S.A."/>
            <person name="Yang D."/>
            <person name="Bader C.D."/>
            <person name="Teijaro C.N."/>
            <person name="Fluegel L."/>
            <person name="Davis C.M."/>
            <person name="Simpson J.R."/>
            <person name="Lauterbach L."/>
            <person name="Steele A.D."/>
            <person name="Gui C."/>
            <person name="Meng S."/>
            <person name="Li G."/>
            <person name="Viehrig K."/>
            <person name="Ye F."/>
            <person name="Su P."/>
            <person name="Kiefer A.F."/>
            <person name="Nichols A."/>
            <person name="Cepeda A.J."/>
            <person name="Yan W."/>
            <person name="Fan B."/>
            <person name="Jiang Y."/>
            <person name="Adhikari A."/>
            <person name="Zheng C.-J."/>
            <person name="Schuster L."/>
            <person name="Cowan T.M."/>
            <person name="Smanski M.J."/>
            <person name="Chevrette M.G."/>
            <person name="De Carvalho L.P.S."/>
            <person name="Shen B."/>
        </authorList>
    </citation>
    <scope>NUCLEOTIDE SEQUENCE [LARGE SCALE GENOMIC DNA]</scope>
    <source>
        <strain evidence="3 4">NPDC048946</strain>
    </source>
</reference>
<dbReference type="EMBL" id="JBEZFP010000054">
    <property type="protein sequence ID" value="MEU8135968.1"/>
    <property type="molecule type" value="Genomic_DNA"/>
</dbReference>
<accession>A0ABV3DJP0</accession>
<dbReference type="PROSITE" id="PS51257">
    <property type="entry name" value="PROKAR_LIPOPROTEIN"/>
    <property type="match status" value="1"/>
</dbReference>
<feature type="compositionally biased region" description="Low complexity" evidence="1">
    <location>
        <begin position="26"/>
        <end position="39"/>
    </location>
</feature>
<keyword evidence="4" id="KW-1185">Reference proteome</keyword>
<keyword evidence="2" id="KW-0732">Signal</keyword>
<evidence type="ECO:0000313" key="4">
    <source>
        <dbReference type="Proteomes" id="UP001551482"/>
    </source>
</evidence>
<proteinExistence type="predicted"/>